<protein>
    <submittedName>
        <fullName evidence="1">Uncharacterized protein</fullName>
    </submittedName>
</protein>
<dbReference type="EMBL" id="JACJSG010000004">
    <property type="protein sequence ID" value="MBD2499759.1"/>
    <property type="molecule type" value="Genomic_DNA"/>
</dbReference>
<proteinExistence type="predicted"/>
<sequence length="57" mass="6671">MRESIWIKLTADKRRTRWEPKEETPINALYHVRLISCNSVHLCKKVKTLSPPAPLQS</sequence>
<reference evidence="1 2" key="1">
    <citation type="journal article" date="2020" name="ISME J.">
        <title>Comparative genomics reveals insights into cyanobacterial evolution and habitat adaptation.</title>
        <authorList>
            <person name="Chen M.Y."/>
            <person name="Teng W.K."/>
            <person name="Zhao L."/>
            <person name="Hu C.X."/>
            <person name="Zhou Y.K."/>
            <person name="Han B.P."/>
            <person name="Song L.R."/>
            <person name="Shu W.S."/>
        </authorList>
    </citation>
    <scope>NUCLEOTIDE SEQUENCE [LARGE SCALE GENOMIC DNA]</scope>
    <source>
        <strain evidence="1 2">FACHB-119</strain>
    </source>
</reference>
<evidence type="ECO:0000313" key="1">
    <source>
        <dbReference type="EMBL" id="MBD2499759.1"/>
    </source>
</evidence>
<dbReference type="RefSeq" id="WP_190467220.1">
    <property type="nucleotide sequence ID" value="NZ_JACJSG010000004.1"/>
</dbReference>
<comment type="caution">
    <text evidence="1">The sequence shown here is derived from an EMBL/GenBank/DDBJ whole genome shotgun (WGS) entry which is preliminary data.</text>
</comment>
<dbReference type="Proteomes" id="UP000661112">
    <property type="component" value="Unassembled WGS sequence"/>
</dbReference>
<keyword evidence="2" id="KW-1185">Reference proteome</keyword>
<organism evidence="1 2">
    <name type="scientific">Anabaena azotica FACHB-119</name>
    <dbReference type="NCBI Taxonomy" id="947527"/>
    <lineage>
        <taxon>Bacteria</taxon>
        <taxon>Bacillati</taxon>
        <taxon>Cyanobacteriota</taxon>
        <taxon>Cyanophyceae</taxon>
        <taxon>Nostocales</taxon>
        <taxon>Nostocaceae</taxon>
        <taxon>Anabaena</taxon>
        <taxon>Anabaena azotica</taxon>
    </lineage>
</organism>
<gene>
    <name evidence="1" type="ORF">H6G83_03850</name>
</gene>
<accession>A0ABR8CZ31</accession>
<evidence type="ECO:0000313" key="2">
    <source>
        <dbReference type="Proteomes" id="UP000661112"/>
    </source>
</evidence>
<name>A0ABR8CZ31_9NOST</name>